<dbReference type="Proteomes" id="UP000196138">
    <property type="component" value="Chromosome"/>
</dbReference>
<evidence type="ECO:0000313" key="4">
    <source>
        <dbReference type="Proteomes" id="UP000196138"/>
    </source>
</evidence>
<dbReference type="OrthoDB" id="255834at2"/>
<evidence type="ECO:0000256" key="1">
    <source>
        <dbReference type="SAM" id="MobiDB-lite"/>
    </source>
</evidence>
<protein>
    <submittedName>
        <fullName evidence="3">DNA ligase</fullName>
    </submittedName>
</protein>
<dbReference type="SUPFAM" id="SSF56091">
    <property type="entry name" value="DNA ligase/mRNA capping enzyme, catalytic domain"/>
    <property type="match status" value="1"/>
</dbReference>
<feature type="domain" description="RNA ligase" evidence="2">
    <location>
        <begin position="51"/>
        <end position="245"/>
    </location>
</feature>
<dbReference type="GO" id="GO:0016874">
    <property type="term" value="F:ligase activity"/>
    <property type="evidence" value="ECO:0007669"/>
    <property type="project" value="UniProtKB-KW"/>
</dbReference>
<sequence>MTTLAPSPCPQTEQPALLKYPRTPHLQGSRLQPGDEAADQTPWSALSGRFIVVEEKLDGANCAVSFDAAGQLGLQSRGHWLAVQRSGGRERQFNAFKQWARAHEAALLGVLEDRYVMYGEWLYAKHSVYYDALPHWFCEFDVYDRVQQRFLDTHARHALLRGLPVVSVPVLYAGAAPPRFAPIAALVGPSLARSAGWRAHLERTVAREQLDVAQCWRQTDRDEAGEGLYLKVEASGEVLARYKYVRPGFVQTILDSGSHHSTRPIVPNGLRAGVDLYAHAIDTRWPEPALQAVPASPDECDIGN</sequence>
<name>A0A1Y0EJH3_9BURK</name>
<gene>
    <name evidence="3" type="ORF">CCO03_01935</name>
</gene>
<dbReference type="InterPro" id="IPR021122">
    <property type="entry name" value="RNA_ligase_dom_REL/Rnl2"/>
</dbReference>
<evidence type="ECO:0000313" key="3">
    <source>
        <dbReference type="EMBL" id="ARU03610.1"/>
    </source>
</evidence>
<keyword evidence="3" id="KW-0436">Ligase</keyword>
<dbReference type="Pfam" id="PF09414">
    <property type="entry name" value="RNA_ligase"/>
    <property type="match status" value="1"/>
</dbReference>
<reference evidence="3 4" key="1">
    <citation type="submission" date="2017-05" db="EMBL/GenBank/DDBJ databases">
        <authorList>
            <person name="Song R."/>
            <person name="Chenine A.L."/>
            <person name="Ruprecht R.M."/>
        </authorList>
    </citation>
    <scope>NUCLEOTIDE SEQUENCE [LARGE SCALE GENOMIC DNA]</scope>
    <source>
        <strain evidence="3 4">DSM 26136</strain>
    </source>
</reference>
<evidence type="ECO:0000259" key="2">
    <source>
        <dbReference type="Pfam" id="PF09414"/>
    </source>
</evidence>
<dbReference type="PANTHER" id="PTHR43883">
    <property type="entry name" value="SLR0207 PROTEIN"/>
    <property type="match status" value="1"/>
</dbReference>
<dbReference type="InterPro" id="IPR052732">
    <property type="entry name" value="Cell-binding_unc_protein"/>
</dbReference>
<dbReference type="RefSeq" id="WP_087276543.1">
    <property type="nucleotide sequence ID" value="NZ_CP021455.1"/>
</dbReference>
<accession>A0A1Y0EJH3</accession>
<dbReference type="AlphaFoldDB" id="A0A1Y0EJH3"/>
<dbReference type="KEGG" id="cser:CCO03_01935"/>
<feature type="region of interest" description="Disordered" evidence="1">
    <location>
        <begin position="20"/>
        <end position="40"/>
    </location>
</feature>
<dbReference type="Gene3D" id="3.30.470.30">
    <property type="entry name" value="DNA ligase/mRNA capping enzyme"/>
    <property type="match status" value="1"/>
</dbReference>
<organism evidence="3 4">
    <name type="scientific">Comamonas serinivorans</name>
    <dbReference type="NCBI Taxonomy" id="1082851"/>
    <lineage>
        <taxon>Bacteria</taxon>
        <taxon>Pseudomonadati</taxon>
        <taxon>Pseudomonadota</taxon>
        <taxon>Betaproteobacteria</taxon>
        <taxon>Burkholderiales</taxon>
        <taxon>Comamonadaceae</taxon>
        <taxon>Comamonas</taxon>
    </lineage>
</organism>
<keyword evidence="4" id="KW-1185">Reference proteome</keyword>
<dbReference type="PANTHER" id="PTHR43883:SF1">
    <property type="entry name" value="GLUCONOKINASE"/>
    <property type="match status" value="1"/>
</dbReference>
<dbReference type="EMBL" id="CP021455">
    <property type="protein sequence ID" value="ARU03610.1"/>
    <property type="molecule type" value="Genomic_DNA"/>
</dbReference>
<proteinExistence type="predicted"/>